<dbReference type="PANTHER" id="PTHR12526:SF510">
    <property type="entry name" value="D-INOSITOL 3-PHOSPHATE GLYCOSYLTRANSFERASE"/>
    <property type="match status" value="1"/>
</dbReference>
<evidence type="ECO:0000256" key="2">
    <source>
        <dbReference type="ARBA" id="ARBA00022679"/>
    </source>
</evidence>
<dbReference type="CDD" id="cd03794">
    <property type="entry name" value="GT4_WbuB-like"/>
    <property type="match status" value="1"/>
</dbReference>
<sequence>MSAARRGRRRRITLVNQFYPPDISPTAHLTASLAAHLAAGGDEVTVVTGGEGYVKGAARGHDRTEDGVCVVRLWTPALGKGSILKRLSDYLSFLVGATLSLVRLPRQDVVISLTTPPFAAVSAVAHKLVRRRCRVVLWSMDCYPDVIERLGSRTRGGPVVHVGRRSPRTWALETVRGALRPIASLRRGGPASTVLRAVNRWVFRRLDHVVALDDAMRDLLLDGYGSDGGTHPPATVIPNWEAADAFPEEEVAPWIGYRDPDLDGRFVVLYLGNLGYGHRIATAVDAAELLRGDDDVAWLFMGGGARWEQLAGMAATGGVADRVVRRDYVPKVETPAVMAGAGCALILLADEALGVMSPSKLHANLAAGLPIVYVGPEGSNVDAAIARFGCGVSLRTGDVEGLATAVRRLRDDPAWREELSRAARRAFEEAYCDRATLPRWDAVLDGLGSPDPG</sequence>
<dbReference type="RefSeq" id="WP_272738126.1">
    <property type="nucleotide sequence ID" value="NZ_CP116942.1"/>
</dbReference>
<evidence type="ECO:0000259" key="4">
    <source>
        <dbReference type="Pfam" id="PF13579"/>
    </source>
</evidence>
<keyword evidence="2" id="KW-0808">Transferase</keyword>
<dbReference type="Pfam" id="PF00534">
    <property type="entry name" value="Glycos_transf_1"/>
    <property type="match status" value="1"/>
</dbReference>
<gene>
    <name evidence="5" type="ORF">PO878_07690</name>
</gene>
<keyword evidence="6" id="KW-1185">Reference proteome</keyword>
<feature type="domain" description="Glycosyltransferase subfamily 4-like N-terminal" evidence="4">
    <location>
        <begin position="30"/>
        <end position="240"/>
    </location>
</feature>
<keyword evidence="1" id="KW-0328">Glycosyltransferase</keyword>
<evidence type="ECO:0000313" key="5">
    <source>
        <dbReference type="EMBL" id="WCO68610.1"/>
    </source>
</evidence>
<evidence type="ECO:0000259" key="3">
    <source>
        <dbReference type="Pfam" id="PF00534"/>
    </source>
</evidence>
<organism evidence="5 6">
    <name type="scientific">Iamia majanohamensis</name>
    <dbReference type="NCBI Taxonomy" id="467976"/>
    <lineage>
        <taxon>Bacteria</taxon>
        <taxon>Bacillati</taxon>
        <taxon>Actinomycetota</taxon>
        <taxon>Acidimicrobiia</taxon>
        <taxon>Acidimicrobiales</taxon>
        <taxon>Iamiaceae</taxon>
        <taxon>Iamia</taxon>
    </lineage>
</organism>
<evidence type="ECO:0000313" key="6">
    <source>
        <dbReference type="Proteomes" id="UP001216390"/>
    </source>
</evidence>
<dbReference type="EMBL" id="CP116942">
    <property type="protein sequence ID" value="WCO68610.1"/>
    <property type="molecule type" value="Genomic_DNA"/>
</dbReference>
<dbReference type="Pfam" id="PF13579">
    <property type="entry name" value="Glyco_trans_4_4"/>
    <property type="match status" value="1"/>
</dbReference>
<dbReference type="Gene3D" id="3.40.50.2000">
    <property type="entry name" value="Glycogen Phosphorylase B"/>
    <property type="match status" value="2"/>
</dbReference>
<dbReference type="InterPro" id="IPR028098">
    <property type="entry name" value="Glyco_trans_4-like_N"/>
</dbReference>
<dbReference type="InterPro" id="IPR001296">
    <property type="entry name" value="Glyco_trans_1"/>
</dbReference>
<accession>A0AAE9Y8C1</accession>
<dbReference type="SUPFAM" id="SSF53756">
    <property type="entry name" value="UDP-Glycosyltransferase/glycogen phosphorylase"/>
    <property type="match status" value="1"/>
</dbReference>
<dbReference type="KEGG" id="ima:PO878_07690"/>
<proteinExistence type="predicted"/>
<dbReference type="PANTHER" id="PTHR12526">
    <property type="entry name" value="GLYCOSYLTRANSFERASE"/>
    <property type="match status" value="1"/>
</dbReference>
<dbReference type="GO" id="GO:0016757">
    <property type="term" value="F:glycosyltransferase activity"/>
    <property type="evidence" value="ECO:0007669"/>
    <property type="project" value="UniProtKB-KW"/>
</dbReference>
<feature type="domain" description="Glycosyl transferase family 1" evidence="3">
    <location>
        <begin position="264"/>
        <end position="425"/>
    </location>
</feature>
<dbReference type="AlphaFoldDB" id="A0AAE9Y8C1"/>
<protein>
    <submittedName>
        <fullName evidence="5">Glycosyltransferase family 4 protein</fullName>
    </submittedName>
</protein>
<name>A0AAE9Y8C1_9ACTN</name>
<dbReference type="Proteomes" id="UP001216390">
    <property type="component" value="Chromosome"/>
</dbReference>
<reference evidence="5" key="1">
    <citation type="submission" date="2023-01" db="EMBL/GenBank/DDBJ databases">
        <title>The diversity of Class Acidimicrobiia in South China Sea sediment environments and the proposal of Iamia marina sp. nov., a novel species of the genus Iamia.</title>
        <authorList>
            <person name="He Y."/>
            <person name="Tian X."/>
        </authorList>
    </citation>
    <scope>NUCLEOTIDE SEQUENCE</scope>
    <source>
        <strain evidence="5">DSM 19957</strain>
    </source>
</reference>
<evidence type="ECO:0000256" key="1">
    <source>
        <dbReference type="ARBA" id="ARBA00022676"/>
    </source>
</evidence>